<proteinExistence type="predicted"/>
<evidence type="ECO:0000256" key="5">
    <source>
        <dbReference type="SAM" id="Phobius"/>
    </source>
</evidence>
<dbReference type="PANTHER" id="PTHR23503">
    <property type="entry name" value="SOLUTE CARRIER FAMILY 2"/>
    <property type="match status" value="1"/>
</dbReference>
<evidence type="ECO:0000256" key="1">
    <source>
        <dbReference type="ARBA" id="ARBA00004370"/>
    </source>
</evidence>
<name>A0A0K0D3Y2_ANGCA</name>
<feature type="transmembrane region" description="Helical" evidence="5">
    <location>
        <begin position="271"/>
        <end position="294"/>
    </location>
</feature>
<evidence type="ECO:0000256" key="2">
    <source>
        <dbReference type="ARBA" id="ARBA00022692"/>
    </source>
</evidence>
<dbReference type="AlphaFoldDB" id="A0A0K0D3Y2"/>
<dbReference type="Gene3D" id="1.20.1250.20">
    <property type="entry name" value="MFS general substrate transporter like domains"/>
    <property type="match status" value="2"/>
</dbReference>
<dbReference type="WBParaSite" id="ACAC_0000477701-mRNA-1">
    <property type="protein sequence ID" value="ACAC_0000477701-mRNA-1"/>
    <property type="gene ID" value="ACAC_0000477701"/>
</dbReference>
<evidence type="ECO:0000256" key="4">
    <source>
        <dbReference type="ARBA" id="ARBA00023136"/>
    </source>
</evidence>
<feature type="transmembrane region" description="Helical" evidence="5">
    <location>
        <begin position="326"/>
        <end position="344"/>
    </location>
</feature>
<dbReference type="InterPro" id="IPR036259">
    <property type="entry name" value="MFS_trans_sf"/>
</dbReference>
<sequence>MGDLILMKVSIQTQPSNWSSLENALQCFQVFVVKEGALPFVPEVVVWNITYSVQRDWLSTISTIVSIVSTIGMLSGVVWILPLMDSRGRKFVAVNLRCILGVISCSLQALGGWFQSAELFIVGQLFLGLSIPIKLMVVEVFVTECAPDSHRGMELPNKESEIVGLEGIIRSLLLETKLNTTGNMGIRSAWHDDTVRESLSISWMSALILAPLSFLSTFAIDIIGRRPIVFFAAGIIYLKILLMFTAQLLVVLNPPSLFTVVLAITNEFGSNLVLCTGVTAVPALLLTELIPLAARAPAAQVLVILAIVSTSIITSLFPLINALFPPTIYAIMLFLQPFIVAFLIRHLPETKQRPVYEIVHGFEEDIRSRVSLARTAQHYLKLWYKVTSITNVSFLPRPILLAFDLLPYIHQLRTIPTSAFICCLGTLVFFMIAFECWLRVMRGSLNSRTTALSSAHHRQLPASVERRNLFAHNSCICLPIPAKGEVQLAHATSTATCR</sequence>
<dbReference type="GO" id="GO:0015149">
    <property type="term" value="F:hexose transmembrane transporter activity"/>
    <property type="evidence" value="ECO:0007669"/>
    <property type="project" value="TreeGrafter"/>
</dbReference>
<evidence type="ECO:0000313" key="7">
    <source>
        <dbReference type="WBParaSite" id="ACAC_0000477701-mRNA-1"/>
    </source>
</evidence>
<comment type="subcellular location">
    <subcellularLocation>
        <location evidence="1">Membrane</location>
    </subcellularLocation>
</comment>
<keyword evidence="6" id="KW-1185">Reference proteome</keyword>
<feature type="transmembrane region" description="Helical" evidence="5">
    <location>
        <begin position="227"/>
        <end position="251"/>
    </location>
</feature>
<keyword evidence="3 5" id="KW-1133">Transmembrane helix</keyword>
<dbReference type="InterPro" id="IPR005828">
    <property type="entry name" value="MFS_sugar_transport-like"/>
</dbReference>
<feature type="transmembrane region" description="Helical" evidence="5">
    <location>
        <begin position="57"/>
        <end position="82"/>
    </location>
</feature>
<protein>
    <submittedName>
        <fullName evidence="7">MFS domain-containing protein</fullName>
    </submittedName>
</protein>
<dbReference type="Proteomes" id="UP000035642">
    <property type="component" value="Unassembled WGS sequence"/>
</dbReference>
<dbReference type="PANTHER" id="PTHR23503:SF34">
    <property type="entry name" value="MAJOR FACILITATOR SUPERFAMILY (MFS) PROFILE DOMAIN-CONTAINING PROTEIN"/>
    <property type="match status" value="1"/>
</dbReference>
<dbReference type="GO" id="GO:0016020">
    <property type="term" value="C:membrane"/>
    <property type="evidence" value="ECO:0007669"/>
    <property type="project" value="UniProtKB-SubCell"/>
</dbReference>
<feature type="transmembrane region" description="Helical" evidence="5">
    <location>
        <begin position="94"/>
        <end position="114"/>
    </location>
</feature>
<evidence type="ECO:0000313" key="6">
    <source>
        <dbReference type="Proteomes" id="UP000035642"/>
    </source>
</evidence>
<dbReference type="SUPFAM" id="SSF103473">
    <property type="entry name" value="MFS general substrate transporter"/>
    <property type="match status" value="1"/>
</dbReference>
<reference evidence="7" key="2">
    <citation type="submission" date="2017-02" db="UniProtKB">
        <authorList>
            <consortium name="WormBaseParasite"/>
        </authorList>
    </citation>
    <scope>IDENTIFICATION</scope>
</reference>
<feature type="transmembrane region" description="Helical" evidence="5">
    <location>
        <begin position="201"/>
        <end position="220"/>
    </location>
</feature>
<keyword evidence="2 5" id="KW-0812">Transmembrane</keyword>
<dbReference type="Pfam" id="PF00083">
    <property type="entry name" value="Sugar_tr"/>
    <property type="match status" value="2"/>
</dbReference>
<dbReference type="InterPro" id="IPR045263">
    <property type="entry name" value="GLUT"/>
</dbReference>
<feature type="transmembrane region" description="Helical" evidence="5">
    <location>
        <begin position="415"/>
        <end position="438"/>
    </location>
</feature>
<dbReference type="STRING" id="6313.A0A0K0D3Y2"/>
<feature type="transmembrane region" description="Helical" evidence="5">
    <location>
        <begin position="382"/>
        <end position="403"/>
    </location>
</feature>
<keyword evidence="4 5" id="KW-0472">Membrane</keyword>
<accession>A0A0K0D3Y2</accession>
<organism evidence="6 7">
    <name type="scientific">Angiostrongylus cantonensis</name>
    <name type="common">Rat lungworm</name>
    <dbReference type="NCBI Taxonomy" id="6313"/>
    <lineage>
        <taxon>Eukaryota</taxon>
        <taxon>Metazoa</taxon>
        <taxon>Ecdysozoa</taxon>
        <taxon>Nematoda</taxon>
        <taxon>Chromadorea</taxon>
        <taxon>Rhabditida</taxon>
        <taxon>Rhabditina</taxon>
        <taxon>Rhabditomorpha</taxon>
        <taxon>Strongyloidea</taxon>
        <taxon>Metastrongylidae</taxon>
        <taxon>Angiostrongylus</taxon>
    </lineage>
</organism>
<evidence type="ECO:0000256" key="3">
    <source>
        <dbReference type="ARBA" id="ARBA00022989"/>
    </source>
</evidence>
<reference evidence="6" key="1">
    <citation type="submission" date="2012-09" db="EMBL/GenBank/DDBJ databases">
        <authorList>
            <person name="Martin A.A."/>
        </authorList>
    </citation>
    <scope>NUCLEOTIDE SEQUENCE</scope>
</reference>
<feature type="transmembrane region" description="Helical" evidence="5">
    <location>
        <begin position="301"/>
        <end position="320"/>
    </location>
</feature>